<dbReference type="EMBL" id="BSTX01000006">
    <property type="protein sequence ID" value="GLZ81665.1"/>
    <property type="molecule type" value="Genomic_DNA"/>
</dbReference>
<keyword evidence="10" id="KW-1185">Reference proteome</keyword>
<evidence type="ECO:0000256" key="1">
    <source>
        <dbReference type="ARBA" id="ARBA00011073"/>
    </source>
</evidence>
<keyword evidence="3 6" id="KW-0378">Hydrolase</keyword>
<evidence type="ECO:0000256" key="3">
    <source>
        <dbReference type="ARBA" id="ARBA00022801"/>
    </source>
</evidence>
<dbReference type="GO" id="GO:0005975">
    <property type="term" value="P:carbohydrate metabolic process"/>
    <property type="evidence" value="ECO:0007669"/>
    <property type="project" value="UniProtKB-ARBA"/>
</dbReference>
<evidence type="ECO:0000259" key="8">
    <source>
        <dbReference type="Pfam" id="PF00082"/>
    </source>
</evidence>
<evidence type="ECO:0000256" key="5">
    <source>
        <dbReference type="PIRSR" id="PIRSR615500-1"/>
    </source>
</evidence>
<keyword evidence="2 6" id="KW-0645">Protease</keyword>
<dbReference type="AlphaFoldDB" id="A0A9W6WE96"/>
<accession>A0A9W6WE96</accession>
<dbReference type="InterPro" id="IPR013783">
    <property type="entry name" value="Ig-like_fold"/>
</dbReference>
<comment type="caution">
    <text evidence="9">The sequence shown here is derived from an EMBL/GenBank/DDBJ whole genome shotgun (WGS) entry which is preliminary data.</text>
</comment>
<dbReference type="PROSITE" id="PS00138">
    <property type="entry name" value="SUBTILASE_SER"/>
    <property type="match status" value="1"/>
</dbReference>
<evidence type="ECO:0000256" key="2">
    <source>
        <dbReference type="ARBA" id="ARBA00022670"/>
    </source>
</evidence>
<dbReference type="Proteomes" id="UP001165079">
    <property type="component" value="Unassembled WGS sequence"/>
</dbReference>
<dbReference type="GO" id="GO:0004252">
    <property type="term" value="F:serine-type endopeptidase activity"/>
    <property type="evidence" value="ECO:0007669"/>
    <property type="project" value="UniProtKB-UniRule"/>
</dbReference>
<dbReference type="Gene3D" id="2.60.40.10">
    <property type="entry name" value="Immunoglobulins"/>
    <property type="match status" value="1"/>
</dbReference>
<keyword evidence="7" id="KW-0732">Signal</keyword>
<feature type="signal peptide" evidence="7">
    <location>
        <begin position="1"/>
        <end position="26"/>
    </location>
</feature>
<dbReference type="Pfam" id="PF00082">
    <property type="entry name" value="Peptidase_S8"/>
    <property type="match status" value="1"/>
</dbReference>
<feature type="domain" description="Peptidase S8/S53" evidence="8">
    <location>
        <begin position="199"/>
        <end position="457"/>
    </location>
</feature>
<dbReference type="GO" id="GO:0006508">
    <property type="term" value="P:proteolysis"/>
    <property type="evidence" value="ECO:0007669"/>
    <property type="project" value="UniProtKB-KW"/>
</dbReference>
<dbReference type="PROSITE" id="PS51892">
    <property type="entry name" value="SUBTILASE"/>
    <property type="match status" value="1"/>
</dbReference>
<dbReference type="PROSITE" id="PS00137">
    <property type="entry name" value="SUBTILASE_HIS"/>
    <property type="match status" value="1"/>
</dbReference>
<reference evidence="9" key="1">
    <citation type="submission" date="2023-03" db="EMBL/GenBank/DDBJ databases">
        <title>Actinorhabdospora filicis NBRC 111898.</title>
        <authorList>
            <person name="Ichikawa N."/>
            <person name="Sato H."/>
            <person name="Tonouchi N."/>
        </authorList>
    </citation>
    <scope>NUCLEOTIDE SEQUENCE</scope>
    <source>
        <strain evidence="9">NBRC 111898</strain>
    </source>
</reference>
<gene>
    <name evidence="9" type="ORF">Afil01_64720</name>
</gene>
<evidence type="ECO:0000256" key="6">
    <source>
        <dbReference type="PROSITE-ProRule" id="PRU01240"/>
    </source>
</evidence>
<protein>
    <submittedName>
        <fullName evidence="9">Serine protease</fullName>
    </submittedName>
</protein>
<dbReference type="InterPro" id="IPR023828">
    <property type="entry name" value="Peptidase_S8_Ser-AS"/>
</dbReference>
<dbReference type="PANTHER" id="PTHR43806">
    <property type="entry name" value="PEPTIDASE S8"/>
    <property type="match status" value="1"/>
</dbReference>
<dbReference type="SUPFAM" id="SSF52743">
    <property type="entry name" value="Subtilisin-like"/>
    <property type="match status" value="1"/>
</dbReference>
<dbReference type="InterPro" id="IPR015500">
    <property type="entry name" value="Peptidase_S8_subtilisin-rel"/>
</dbReference>
<dbReference type="InterPro" id="IPR050131">
    <property type="entry name" value="Peptidase_S8_subtilisin-like"/>
</dbReference>
<dbReference type="PRINTS" id="PR00723">
    <property type="entry name" value="SUBTILISIN"/>
</dbReference>
<evidence type="ECO:0000256" key="4">
    <source>
        <dbReference type="ARBA" id="ARBA00022825"/>
    </source>
</evidence>
<name>A0A9W6WE96_9ACTN</name>
<proteinExistence type="inferred from homology"/>
<organism evidence="9 10">
    <name type="scientific">Actinorhabdospora filicis</name>
    <dbReference type="NCBI Taxonomy" id="1785913"/>
    <lineage>
        <taxon>Bacteria</taxon>
        <taxon>Bacillati</taxon>
        <taxon>Actinomycetota</taxon>
        <taxon>Actinomycetes</taxon>
        <taxon>Micromonosporales</taxon>
        <taxon>Micromonosporaceae</taxon>
        <taxon>Actinorhabdospora</taxon>
    </lineage>
</organism>
<feature type="active site" description="Charge relay system" evidence="5 6">
    <location>
        <position position="208"/>
    </location>
</feature>
<feature type="active site" description="Charge relay system" evidence="5 6">
    <location>
        <position position="239"/>
    </location>
</feature>
<dbReference type="PANTHER" id="PTHR43806:SF65">
    <property type="entry name" value="SERINE PROTEASE APRX"/>
    <property type="match status" value="1"/>
</dbReference>
<comment type="similarity">
    <text evidence="1 6">Belongs to the peptidase S8 family.</text>
</comment>
<dbReference type="InterPro" id="IPR022398">
    <property type="entry name" value="Peptidase_S8_His-AS"/>
</dbReference>
<dbReference type="RefSeq" id="WP_285667205.1">
    <property type="nucleotide sequence ID" value="NZ_BSTX01000006.1"/>
</dbReference>
<feature type="chain" id="PRO_5040803414" evidence="7">
    <location>
        <begin position="27"/>
        <end position="1054"/>
    </location>
</feature>
<dbReference type="InterPro" id="IPR000209">
    <property type="entry name" value="Peptidase_S8/S53_dom"/>
</dbReference>
<evidence type="ECO:0000313" key="10">
    <source>
        <dbReference type="Proteomes" id="UP001165079"/>
    </source>
</evidence>
<sequence>MRTRSIAAMSAALFAFGLLNAPPAGADPGDTVPTARDDGGERRELTLITGDRVVAGPDGSFAFHAGEGRRDVGYSAYRDARGDTHMVPADAAGPVRDGRLDPRLFDVTALFRNGYSERRDLPLLIEGGAAKRAGARLASLDAAPVAKPVGELGAFWAGLASARSLSGGRIWLDGTSRQLLDVSVPQVGAPAAWAAGFDGAGVTVAVLDGGYDPGHPDLAGRVAEARSFVGGDAVDRNGHGTHVASTVAGSGAASQGRYKGVAPGAKLLVGKVCGDDGRCPDSAIIAGMEWAAAQGAPVVNLSLGGDWTDGTDPLSLALNRISEETGTLFVVAAGNDGDRESVNSPGSAEKALTVGSVTKSDELSWFSSLGPRVGDAAVKPDIAAPGSDITAAAAAGTGPEGQMYATHSGTSMATPHVTGAAAIVKQAHPDWTAERIKSALMNGARDDGLSVFAEGAGRLDVARSVAQTVLAEGSLSFGHLAFGDAPVTRTVTYTNTGDAPVTLNLSVRGGSGLFTVDATSLTIPAGGTAQAVVTAAPGTGTGAGDLGADLLATSGDTVVTTALGAVYEGEKYPVDVTALGRDGEAVTSARMTAVNLSTSDTEWLDFDGEGHATARLAPGSYRVGGTVETAGTVTVYALTVSIGHGPASVTVDAGRASAVRVDLTDRDGERLDTQRVFAFLPTGESTVWLEYGGPARLHLLTDGDYAGEWGYTASYLAGKDRYNIVHTAAGVPGRLDLSYADAQLAREDTVYEGRGVASTAMRYDVTRGAGFFAAIVEYEVPVPVAGTTGTLRYTPGVWSSQLFYGDLDSHDSVTTKDTPRAAGDRFTRRWNSAPLGSGIRDDRDIVFRDVNSLYVTVPMFTGPAADTPVMTRLYEPGHNRMKLSVDGRVVYDEGTDPARTYIDLPPGTSGRFTLECEVGKEVPWTTFGTRSKVAWTFGSEAPPDLDNITSDISTVRLDATGVRNGVARRVLPQLVTMTVDHARADNPGTASLTFEVSYDEGESWTAVPVARFGETAVAALIHPAGATSVSTRVSTVDKRGNTSAQEMIRSYGLA</sequence>
<dbReference type="Gene3D" id="3.40.50.200">
    <property type="entry name" value="Peptidase S8/S53 domain"/>
    <property type="match status" value="1"/>
</dbReference>
<evidence type="ECO:0000256" key="7">
    <source>
        <dbReference type="SAM" id="SignalP"/>
    </source>
</evidence>
<keyword evidence="4 6" id="KW-0720">Serine protease</keyword>
<feature type="active site" description="Charge relay system" evidence="5 6">
    <location>
        <position position="411"/>
    </location>
</feature>
<evidence type="ECO:0000313" key="9">
    <source>
        <dbReference type="EMBL" id="GLZ81665.1"/>
    </source>
</evidence>
<dbReference type="InterPro" id="IPR036852">
    <property type="entry name" value="Peptidase_S8/S53_dom_sf"/>
</dbReference>